<feature type="domain" description="C2H2-type" evidence="9">
    <location>
        <begin position="943"/>
        <end position="970"/>
    </location>
</feature>
<dbReference type="FunFam" id="3.30.160.60:FF:001049">
    <property type="entry name" value="zinc finger protein 319"/>
    <property type="match status" value="1"/>
</dbReference>
<gene>
    <name evidence="10" type="ORF">TDIB3V08_LOCUS4771</name>
</gene>
<feature type="domain" description="C2H2-type" evidence="9">
    <location>
        <begin position="971"/>
        <end position="998"/>
    </location>
</feature>
<evidence type="ECO:0000256" key="4">
    <source>
        <dbReference type="ARBA" id="ARBA00022771"/>
    </source>
</evidence>
<comment type="subcellular location">
    <subcellularLocation>
        <location evidence="1">Nucleus</location>
    </subcellularLocation>
</comment>
<proteinExistence type="predicted"/>
<feature type="domain" description="C2H2-type" evidence="9">
    <location>
        <begin position="887"/>
        <end position="914"/>
    </location>
</feature>
<dbReference type="GO" id="GO:0008270">
    <property type="term" value="F:zinc ion binding"/>
    <property type="evidence" value="ECO:0007669"/>
    <property type="project" value="UniProtKB-KW"/>
</dbReference>
<feature type="domain" description="C2H2-type" evidence="9">
    <location>
        <begin position="859"/>
        <end position="886"/>
    </location>
</feature>
<protein>
    <recommendedName>
        <fullName evidence="9">C2H2-type domain-containing protein</fullName>
    </recommendedName>
</protein>
<dbReference type="PROSITE" id="PS00028">
    <property type="entry name" value="ZINC_FINGER_C2H2_1"/>
    <property type="match status" value="16"/>
</dbReference>
<feature type="domain" description="C2H2-type" evidence="9">
    <location>
        <begin position="676"/>
        <end position="703"/>
    </location>
</feature>
<evidence type="ECO:0000256" key="6">
    <source>
        <dbReference type="ARBA" id="ARBA00023242"/>
    </source>
</evidence>
<feature type="domain" description="C2H2-type" evidence="9">
    <location>
        <begin position="732"/>
        <end position="759"/>
    </location>
</feature>
<feature type="region of interest" description="Disordered" evidence="8">
    <location>
        <begin position="1"/>
        <end position="21"/>
    </location>
</feature>
<dbReference type="GO" id="GO:0005634">
    <property type="term" value="C:nucleus"/>
    <property type="evidence" value="ECO:0007669"/>
    <property type="project" value="UniProtKB-SubCell"/>
</dbReference>
<feature type="domain" description="C2H2-type" evidence="9">
    <location>
        <begin position="1102"/>
        <end position="1129"/>
    </location>
</feature>
<dbReference type="PANTHER" id="PTHR24394:SF29">
    <property type="entry name" value="MYONEURIN"/>
    <property type="match status" value="1"/>
</dbReference>
<name>A0A7R8VKV0_TIMDO</name>
<sequence length="1131" mass="130566">MRVHSSPSSAEERETQTGQWQHGLIRDVPGQLLEVFGADTLPALLTLGFPLALLQLPPVPLELSALLHLRLALLGELPRLRGPARHRLALARPHAGLSVQLKLVYPRRLLLRVPARHAGRTTYPSLSTRASWGVAGDRILWPDDPGPSLDQRNGETIQPEYTRHRLGPPCPPPPGPVTAVFALSPTLQGQDWVQGDSPTRPVTPNILRVDTHLESGKLTSRHPENESASSDGRSMTSAEPSCPIRAVRPQRWTNAAAEEGGSYCTTQWTSGMSTPRAITSSLLLRVNGVDKASSPAANLATRQTTLTVRGYKKICRDIGREALENNPNSHLAIWTSSLSNSDSEFLAKPVRVFLFDRDYDGVPQSRPNQHLNLLGLSGGEQSGAALFRQVAQDGRQRFVEPEVKESVDVMFPHEKVLQPAGGRDDDVSPLVPELGHVLDDPSAPYHQHLRQTRDEPQEMLQDLAGLSGQLSRRRDDHRSDLVGRHYRERGDFEAFWFGGGVVCEITIDNDRQIKLEPSFAGEEEIHTELTPSTHDLPSQVTVVSLRCKYSNLEKCLVHSEQRKYKCDVCDKSFKRKSHLNKHLLSHSEQRKYKCDVCEKSFKVKGELNRHLLVHSEQRKYKCDVCEKRFKVKGDLNKHLLIHSEQTKYNCEVCDKSFKVKYNLNCHLLIHSEQRKYKCEVCDKSFKVKGELNRHLLIHSKQRKYKCEVCDKSFKVKYNLNCHLLIHSEQRNFKCNVCDKQFKRKCYLYNHLLVHSEQRKYRCDVCAKSFKMKKNLNRHLFTHSLQRHLDKYLILIEEKRNCKLMGQKENIFLNDSALGENSTRSDQDIIDKKNVCDFKDSISNHNNTKQSLIHTLHRKYTCNVCNRDLKERGSLKKHLLVHSEQIEYKCDVCDKSFKRKGDLNRHLLIHSEQRKYKCNFCDKGFNEKCDLNKHLLYHSERKKYKCNVCDKSFKVIGSLYSHLLVHSDQRKYKCDICDKSLKTKSNLYSDLLIHSEQRNFKLKSNLNRHFFTHSKQRKYKCDVCEKRFKGKGDLNRHLLIHSEQRKYKCDVCEKRFKGKGDLNTHLLIHSEQRKYKCDVCDKSFKVKSNLYSHLLIHSEQRKYKCDVCDKSFKLKKNLNRHLFTHSLQRQYT</sequence>
<feature type="domain" description="C2H2-type" evidence="9">
    <location>
        <begin position="648"/>
        <end position="675"/>
    </location>
</feature>
<dbReference type="PROSITE" id="PS50157">
    <property type="entry name" value="ZINC_FINGER_C2H2_2"/>
    <property type="match status" value="17"/>
</dbReference>
<evidence type="ECO:0000256" key="2">
    <source>
        <dbReference type="ARBA" id="ARBA00022723"/>
    </source>
</evidence>
<dbReference type="AntiFam" id="ANF00149">
    <property type="entry name" value="Shadow ORF (opposite cshA)"/>
</dbReference>
<keyword evidence="4 7" id="KW-0863">Zinc-finger</keyword>
<dbReference type="FunFam" id="3.30.160.60:FF:000145">
    <property type="entry name" value="Zinc finger protein 574"/>
    <property type="match status" value="5"/>
</dbReference>
<feature type="domain" description="C2H2-type" evidence="9">
    <location>
        <begin position="1046"/>
        <end position="1073"/>
    </location>
</feature>
<evidence type="ECO:0000256" key="8">
    <source>
        <dbReference type="SAM" id="MobiDB-lite"/>
    </source>
</evidence>
<evidence type="ECO:0000256" key="5">
    <source>
        <dbReference type="ARBA" id="ARBA00022833"/>
    </source>
</evidence>
<dbReference type="GO" id="GO:0000981">
    <property type="term" value="F:DNA-binding transcription factor activity, RNA polymerase II-specific"/>
    <property type="evidence" value="ECO:0007669"/>
    <property type="project" value="TreeGrafter"/>
</dbReference>
<evidence type="ECO:0000313" key="10">
    <source>
        <dbReference type="EMBL" id="CAD7198490.1"/>
    </source>
</evidence>
<dbReference type="Gene3D" id="3.30.160.60">
    <property type="entry name" value="Classic Zinc Finger"/>
    <property type="match status" value="17"/>
</dbReference>
<dbReference type="InterPro" id="IPR013087">
    <property type="entry name" value="Znf_C2H2_type"/>
</dbReference>
<evidence type="ECO:0000256" key="3">
    <source>
        <dbReference type="ARBA" id="ARBA00022737"/>
    </source>
</evidence>
<dbReference type="Pfam" id="PF00096">
    <property type="entry name" value="zf-C2H2"/>
    <property type="match status" value="14"/>
</dbReference>
<feature type="domain" description="C2H2-type" evidence="9">
    <location>
        <begin position="1074"/>
        <end position="1101"/>
    </location>
</feature>
<feature type="domain" description="C2H2-type" evidence="9">
    <location>
        <begin position="620"/>
        <end position="647"/>
    </location>
</feature>
<evidence type="ECO:0000256" key="7">
    <source>
        <dbReference type="PROSITE-ProRule" id="PRU00042"/>
    </source>
</evidence>
<evidence type="ECO:0000259" key="9">
    <source>
        <dbReference type="PROSITE" id="PS50157"/>
    </source>
</evidence>
<feature type="domain" description="C2H2-type" evidence="9">
    <location>
        <begin position="704"/>
        <end position="731"/>
    </location>
</feature>
<feature type="domain" description="C2H2-type" evidence="9">
    <location>
        <begin position="564"/>
        <end position="591"/>
    </location>
</feature>
<dbReference type="AlphaFoldDB" id="A0A7R8VKV0"/>
<dbReference type="FunFam" id="3.30.160.60:FF:000744">
    <property type="entry name" value="zinc finger E-box-binding homeobox 1"/>
    <property type="match status" value="1"/>
</dbReference>
<keyword evidence="6" id="KW-0539">Nucleus</keyword>
<feature type="domain" description="C2H2-type" evidence="9">
    <location>
        <begin position="592"/>
        <end position="619"/>
    </location>
</feature>
<organism evidence="10">
    <name type="scientific">Timema douglasi</name>
    <name type="common">Walking stick</name>
    <dbReference type="NCBI Taxonomy" id="61478"/>
    <lineage>
        <taxon>Eukaryota</taxon>
        <taxon>Metazoa</taxon>
        <taxon>Ecdysozoa</taxon>
        <taxon>Arthropoda</taxon>
        <taxon>Hexapoda</taxon>
        <taxon>Insecta</taxon>
        <taxon>Pterygota</taxon>
        <taxon>Neoptera</taxon>
        <taxon>Polyneoptera</taxon>
        <taxon>Phasmatodea</taxon>
        <taxon>Timematodea</taxon>
        <taxon>Timematoidea</taxon>
        <taxon>Timematidae</taxon>
        <taxon>Timema</taxon>
    </lineage>
</organism>
<dbReference type="FunFam" id="3.30.160.60:FF:000624">
    <property type="entry name" value="zinc finger protein 697"/>
    <property type="match status" value="1"/>
</dbReference>
<dbReference type="GO" id="GO:0003677">
    <property type="term" value="F:DNA binding"/>
    <property type="evidence" value="ECO:0007669"/>
    <property type="project" value="UniProtKB-KW"/>
</dbReference>
<evidence type="ECO:0000256" key="1">
    <source>
        <dbReference type="ARBA" id="ARBA00004123"/>
    </source>
</evidence>
<feature type="domain" description="C2H2-type" evidence="9">
    <location>
        <begin position="1018"/>
        <end position="1045"/>
    </location>
</feature>
<dbReference type="FunFam" id="3.30.160.60:FF:000086">
    <property type="entry name" value="transcription factor E4F1 isoform X1"/>
    <property type="match status" value="1"/>
</dbReference>
<dbReference type="SMART" id="SM00355">
    <property type="entry name" value="ZnF_C2H2"/>
    <property type="match status" value="17"/>
</dbReference>
<feature type="domain" description="C2H2-type" evidence="9">
    <location>
        <begin position="915"/>
        <end position="942"/>
    </location>
</feature>
<keyword evidence="3" id="KW-0677">Repeat</keyword>
<dbReference type="EMBL" id="OA566214">
    <property type="protein sequence ID" value="CAD7198490.1"/>
    <property type="molecule type" value="Genomic_DNA"/>
</dbReference>
<dbReference type="InterPro" id="IPR036236">
    <property type="entry name" value="Znf_C2H2_sf"/>
</dbReference>
<accession>A0A7R8VKV0</accession>
<dbReference type="SUPFAM" id="SSF57667">
    <property type="entry name" value="beta-beta-alpha zinc fingers"/>
    <property type="match status" value="9"/>
</dbReference>
<keyword evidence="2" id="KW-0479">Metal-binding</keyword>
<feature type="compositionally biased region" description="Polar residues" evidence="8">
    <location>
        <begin position="226"/>
        <end position="239"/>
    </location>
</feature>
<feature type="region of interest" description="Disordered" evidence="8">
    <location>
        <begin position="213"/>
        <end position="242"/>
    </location>
</feature>
<feature type="domain" description="C2H2-type" evidence="9">
    <location>
        <begin position="760"/>
        <end position="787"/>
    </location>
</feature>
<dbReference type="PANTHER" id="PTHR24394">
    <property type="entry name" value="ZINC FINGER PROTEIN"/>
    <property type="match status" value="1"/>
</dbReference>
<feature type="compositionally biased region" description="Basic and acidic residues" evidence="8">
    <location>
        <begin position="213"/>
        <end position="225"/>
    </location>
</feature>
<reference evidence="10" key="1">
    <citation type="submission" date="2020-11" db="EMBL/GenBank/DDBJ databases">
        <authorList>
            <person name="Tran Van P."/>
        </authorList>
    </citation>
    <scope>NUCLEOTIDE SEQUENCE</scope>
</reference>
<keyword evidence="5" id="KW-0862">Zinc</keyword>